<evidence type="ECO:0000313" key="6">
    <source>
        <dbReference type="EMBL" id="TDU69439.1"/>
    </source>
</evidence>
<evidence type="ECO:0000256" key="3">
    <source>
        <dbReference type="ARBA" id="ARBA00023125"/>
    </source>
</evidence>
<evidence type="ECO:0000256" key="4">
    <source>
        <dbReference type="ARBA" id="ARBA00023172"/>
    </source>
</evidence>
<evidence type="ECO:0000259" key="5">
    <source>
        <dbReference type="PROSITE" id="PS51898"/>
    </source>
</evidence>
<evidence type="ECO:0000313" key="7">
    <source>
        <dbReference type="Proteomes" id="UP000295662"/>
    </source>
</evidence>
<dbReference type="InterPro" id="IPR011010">
    <property type="entry name" value="DNA_brk_join_enz"/>
</dbReference>
<gene>
    <name evidence="6" type="ORF">EI77_03094</name>
</gene>
<name>A0A4R7RVX1_9BACT</name>
<comment type="similarity">
    <text evidence="1">Belongs to the 'phage' integrase family.</text>
</comment>
<dbReference type="OrthoDB" id="148546at2"/>
<accession>A0A4R7RVX1</accession>
<dbReference type="EMBL" id="SOCA01000005">
    <property type="protein sequence ID" value="TDU69439.1"/>
    <property type="molecule type" value="Genomic_DNA"/>
</dbReference>
<dbReference type="GO" id="GO:0015074">
    <property type="term" value="P:DNA integration"/>
    <property type="evidence" value="ECO:0007669"/>
    <property type="project" value="UniProtKB-KW"/>
</dbReference>
<dbReference type="SUPFAM" id="SSF56349">
    <property type="entry name" value="DNA breaking-rejoining enzymes"/>
    <property type="match status" value="1"/>
</dbReference>
<sequence length="373" mass="42781">MHMKAASKTVKTWENTRVQNLKRHKSGLYYARLFENGKDVWKPLKTKHFSVAEARIAEAQKEHRQHRKKEVAASSVKMTFQDAADLHSKQLSGRVDIKDSTRHYWKQILTALGKYWPELPASEIRKLTESDCREWATRFAKTASANRYNNSIAFLRHVFDVAIEQGIIHKNPAAKLERKPVRSKILELPSLQQFQAFVESIRGRHGRFSTHCADFTEGLAYTGCRKTEGGRIVWQDLNFKAGEILVKGDPTDRTKNGEVRRIPMIPSARALFERMRLERPDEDPTAPVFKVRECQKSMDRAAETIGMIRITHHDLRHFFATICIESGVDIPTVSRWLGHQDGGILAMKTYGHLRREHSQSQALKVSFKPSEAA</sequence>
<dbReference type="InterPro" id="IPR013762">
    <property type="entry name" value="Integrase-like_cat_sf"/>
</dbReference>
<comment type="caution">
    <text evidence="6">The sequence shown here is derived from an EMBL/GenBank/DDBJ whole genome shotgun (WGS) entry which is preliminary data.</text>
</comment>
<dbReference type="Gene3D" id="1.10.443.10">
    <property type="entry name" value="Intergrase catalytic core"/>
    <property type="match status" value="1"/>
</dbReference>
<dbReference type="GO" id="GO:0006310">
    <property type="term" value="P:DNA recombination"/>
    <property type="evidence" value="ECO:0007669"/>
    <property type="project" value="UniProtKB-KW"/>
</dbReference>
<dbReference type="PANTHER" id="PTHR30629">
    <property type="entry name" value="PROPHAGE INTEGRASE"/>
    <property type="match status" value="1"/>
</dbReference>
<keyword evidence="3" id="KW-0238">DNA-binding</keyword>
<dbReference type="Gene3D" id="1.10.150.130">
    <property type="match status" value="1"/>
</dbReference>
<dbReference type="PANTHER" id="PTHR30629:SF2">
    <property type="entry name" value="PROPHAGE INTEGRASE INTS-RELATED"/>
    <property type="match status" value="1"/>
</dbReference>
<dbReference type="InterPro" id="IPR050808">
    <property type="entry name" value="Phage_Integrase"/>
</dbReference>
<dbReference type="CDD" id="cd01189">
    <property type="entry name" value="INT_ICEBs1_C_like"/>
    <property type="match status" value="1"/>
</dbReference>
<keyword evidence="2" id="KW-0229">DNA integration</keyword>
<dbReference type="AlphaFoldDB" id="A0A4R7RVX1"/>
<keyword evidence="4" id="KW-0233">DNA recombination</keyword>
<dbReference type="Pfam" id="PF00589">
    <property type="entry name" value="Phage_integrase"/>
    <property type="match status" value="1"/>
</dbReference>
<keyword evidence="7" id="KW-1185">Reference proteome</keyword>
<protein>
    <submittedName>
        <fullName evidence="6">Site-specific recombinase XerD</fullName>
    </submittedName>
</protein>
<organism evidence="6 7">
    <name type="scientific">Prosthecobacter fusiformis</name>
    <dbReference type="NCBI Taxonomy" id="48464"/>
    <lineage>
        <taxon>Bacteria</taxon>
        <taxon>Pseudomonadati</taxon>
        <taxon>Verrucomicrobiota</taxon>
        <taxon>Verrucomicrobiia</taxon>
        <taxon>Verrucomicrobiales</taxon>
        <taxon>Verrucomicrobiaceae</taxon>
        <taxon>Prosthecobacter</taxon>
    </lineage>
</organism>
<feature type="domain" description="Tyr recombinase" evidence="5">
    <location>
        <begin position="184"/>
        <end position="363"/>
    </location>
</feature>
<dbReference type="Proteomes" id="UP000295662">
    <property type="component" value="Unassembled WGS sequence"/>
</dbReference>
<dbReference type="GO" id="GO:0003677">
    <property type="term" value="F:DNA binding"/>
    <property type="evidence" value="ECO:0007669"/>
    <property type="project" value="UniProtKB-KW"/>
</dbReference>
<evidence type="ECO:0000256" key="1">
    <source>
        <dbReference type="ARBA" id="ARBA00008857"/>
    </source>
</evidence>
<proteinExistence type="inferred from homology"/>
<dbReference type="InterPro" id="IPR002104">
    <property type="entry name" value="Integrase_catalytic"/>
</dbReference>
<evidence type="ECO:0000256" key="2">
    <source>
        <dbReference type="ARBA" id="ARBA00022908"/>
    </source>
</evidence>
<dbReference type="PROSITE" id="PS51898">
    <property type="entry name" value="TYR_RECOMBINASE"/>
    <property type="match status" value="1"/>
</dbReference>
<reference evidence="6 7" key="1">
    <citation type="submission" date="2019-03" db="EMBL/GenBank/DDBJ databases">
        <title>Genomic Encyclopedia of Archaeal and Bacterial Type Strains, Phase II (KMG-II): from individual species to whole genera.</title>
        <authorList>
            <person name="Goeker M."/>
        </authorList>
    </citation>
    <scope>NUCLEOTIDE SEQUENCE [LARGE SCALE GENOMIC DNA]</scope>
    <source>
        <strain evidence="6 7">ATCC 25309</strain>
    </source>
</reference>
<dbReference type="InterPro" id="IPR010998">
    <property type="entry name" value="Integrase_recombinase_N"/>
</dbReference>